<keyword evidence="1" id="KW-0521">NADP</keyword>
<accession>A0A0A6X6N3</accession>
<dbReference type="InterPro" id="IPR051164">
    <property type="entry name" value="NmrA-like_oxidored"/>
</dbReference>
<feature type="region of interest" description="Disordered" evidence="2">
    <location>
        <begin position="31"/>
        <end position="60"/>
    </location>
</feature>
<evidence type="ECO:0000256" key="1">
    <source>
        <dbReference type="ARBA" id="ARBA00022857"/>
    </source>
</evidence>
<dbReference type="RefSeq" id="WP_043526920.1">
    <property type="nucleotide sequence ID" value="NZ_BAABKU010000030.1"/>
</dbReference>
<evidence type="ECO:0000256" key="2">
    <source>
        <dbReference type="SAM" id="MobiDB-lite"/>
    </source>
</evidence>
<dbReference type="Pfam" id="PF13460">
    <property type="entry name" value="NAD_binding_10"/>
    <property type="match status" value="1"/>
</dbReference>
<dbReference type="PANTHER" id="PTHR42748:SF3">
    <property type="entry name" value="BLL4366 PROTEIN"/>
    <property type="match status" value="1"/>
</dbReference>
<protein>
    <recommendedName>
        <fullName evidence="3">NAD(P)-binding domain-containing protein</fullName>
    </recommendedName>
</protein>
<keyword evidence="5" id="KW-1185">Reference proteome</keyword>
<dbReference type="InterPro" id="IPR036291">
    <property type="entry name" value="NAD(P)-bd_dom_sf"/>
</dbReference>
<dbReference type="AlphaFoldDB" id="A0A0A6X6N3"/>
<evidence type="ECO:0000259" key="3">
    <source>
        <dbReference type="Pfam" id="PF13460"/>
    </source>
</evidence>
<dbReference type="STRING" id="1869.MB27_21375"/>
<evidence type="ECO:0000313" key="4">
    <source>
        <dbReference type="EMBL" id="KHD75762.1"/>
    </source>
</evidence>
<dbReference type="Gene3D" id="3.40.50.720">
    <property type="entry name" value="NAD(P)-binding Rossmann-like Domain"/>
    <property type="match status" value="1"/>
</dbReference>
<sequence>MNRILVTGSTGTLGRPVIALLHRLGADVRGLSRHPSHSSPADSPALPADGPLPAAGPRTFRGDLATGEGLEQALAGMEAVVHCASDTRRMGRTDLQATRNLLDAAGRAGHPYILFISIVGVDRIPYPYYRVKLRAEALIEAYGGGILRATQFHDFVLGGARLAARLPIALAPDVDVQPISTTTVAARIADLLDDPRPGRAPDLGGPEVLHTPDVFRSYLTAAGSHRPVLPIRLPGATFGAFRRGAHLTPHRSPGPHWSDFLQNHFPGTPTTP</sequence>
<feature type="compositionally biased region" description="Low complexity" evidence="2">
    <location>
        <begin position="37"/>
        <end position="58"/>
    </location>
</feature>
<proteinExistence type="predicted"/>
<comment type="caution">
    <text evidence="4">The sequence shown here is derived from an EMBL/GenBank/DDBJ whole genome shotgun (WGS) entry which is preliminary data.</text>
</comment>
<dbReference type="EMBL" id="JRTT01000024">
    <property type="protein sequence ID" value="KHD75762.1"/>
    <property type="molecule type" value="Genomic_DNA"/>
</dbReference>
<feature type="region of interest" description="Disordered" evidence="2">
    <location>
        <begin position="245"/>
        <end position="272"/>
    </location>
</feature>
<dbReference type="PANTHER" id="PTHR42748">
    <property type="entry name" value="NITROGEN METABOLITE REPRESSION PROTEIN NMRA FAMILY MEMBER"/>
    <property type="match status" value="1"/>
</dbReference>
<evidence type="ECO:0000313" key="5">
    <source>
        <dbReference type="Proteomes" id="UP000054537"/>
    </source>
</evidence>
<dbReference type="SUPFAM" id="SSF51735">
    <property type="entry name" value="NAD(P)-binding Rossmann-fold domains"/>
    <property type="match status" value="1"/>
</dbReference>
<gene>
    <name evidence="4" type="ORF">MB27_21375</name>
</gene>
<dbReference type="Proteomes" id="UP000054537">
    <property type="component" value="Unassembled WGS sequence"/>
</dbReference>
<name>A0A0A6X6N3_ACTUT</name>
<dbReference type="OrthoDB" id="9771302at2"/>
<feature type="domain" description="NAD(P)-binding" evidence="3">
    <location>
        <begin position="8"/>
        <end position="195"/>
    </location>
</feature>
<dbReference type="InterPro" id="IPR016040">
    <property type="entry name" value="NAD(P)-bd_dom"/>
</dbReference>
<organism evidence="4 5">
    <name type="scientific">Actinoplanes utahensis</name>
    <dbReference type="NCBI Taxonomy" id="1869"/>
    <lineage>
        <taxon>Bacteria</taxon>
        <taxon>Bacillati</taxon>
        <taxon>Actinomycetota</taxon>
        <taxon>Actinomycetes</taxon>
        <taxon>Micromonosporales</taxon>
        <taxon>Micromonosporaceae</taxon>
        <taxon>Actinoplanes</taxon>
    </lineage>
</organism>
<reference evidence="4 5" key="1">
    <citation type="submission" date="2014-10" db="EMBL/GenBank/DDBJ databases">
        <title>Draft genome sequence of Actinoplanes utahensis NRRL 12052.</title>
        <authorList>
            <person name="Velasco-Bucheli B."/>
            <person name="del Cerro C."/>
            <person name="Hormigo D."/>
            <person name="Garcia J.L."/>
            <person name="Acebal C."/>
            <person name="Arroyo M."/>
            <person name="de la Mata I."/>
        </authorList>
    </citation>
    <scope>NUCLEOTIDE SEQUENCE [LARGE SCALE GENOMIC DNA]</scope>
    <source>
        <strain evidence="4 5">NRRL 12052</strain>
    </source>
</reference>
<dbReference type="eggNOG" id="COG0702">
    <property type="taxonomic scope" value="Bacteria"/>
</dbReference>